<dbReference type="InterPro" id="IPR013083">
    <property type="entry name" value="Znf_RING/FYVE/PHD"/>
</dbReference>
<dbReference type="GO" id="GO:0016020">
    <property type="term" value="C:membrane"/>
    <property type="evidence" value="ECO:0007669"/>
    <property type="project" value="UniProtKB-SubCell"/>
</dbReference>
<comment type="subcellular location">
    <subcellularLocation>
        <location evidence="2">Membrane</location>
        <topology evidence="2">Single-pass membrane protein</topology>
    </subcellularLocation>
</comment>
<evidence type="ECO:0000256" key="8">
    <source>
        <dbReference type="ARBA" id="ARBA00022771"/>
    </source>
</evidence>
<dbReference type="Pfam" id="PF12678">
    <property type="entry name" value="zf-rbx1"/>
    <property type="match status" value="1"/>
</dbReference>
<dbReference type="EC" id="2.3.2.27" evidence="4"/>
<keyword evidence="11 14" id="KW-1133">Transmembrane helix</keyword>
<evidence type="ECO:0000256" key="14">
    <source>
        <dbReference type="SAM" id="Phobius"/>
    </source>
</evidence>
<evidence type="ECO:0000313" key="16">
    <source>
        <dbReference type="EMBL" id="KAK2973474.1"/>
    </source>
</evidence>
<accession>A0AA88QMH5</accession>
<evidence type="ECO:0000256" key="7">
    <source>
        <dbReference type="ARBA" id="ARBA00022723"/>
    </source>
</evidence>
<evidence type="ECO:0000256" key="3">
    <source>
        <dbReference type="ARBA" id="ARBA00004906"/>
    </source>
</evidence>
<reference evidence="16" key="1">
    <citation type="submission" date="2022-12" db="EMBL/GenBank/DDBJ databases">
        <title>Draft genome assemblies for two species of Escallonia (Escalloniales).</title>
        <authorList>
            <person name="Chanderbali A."/>
            <person name="Dervinis C."/>
            <person name="Anghel I."/>
            <person name="Soltis D."/>
            <person name="Soltis P."/>
            <person name="Zapata F."/>
        </authorList>
    </citation>
    <scope>NUCLEOTIDE SEQUENCE</scope>
    <source>
        <strain evidence="16">UCBG92.1500</strain>
        <tissue evidence="16">Leaf</tissue>
    </source>
</reference>
<evidence type="ECO:0000256" key="5">
    <source>
        <dbReference type="ARBA" id="ARBA00022679"/>
    </source>
</evidence>
<evidence type="ECO:0000256" key="12">
    <source>
        <dbReference type="ARBA" id="ARBA00023136"/>
    </source>
</evidence>
<comment type="caution">
    <text evidence="16">The sequence shown here is derived from an EMBL/GenBank/DDBJ whole genome shotgun (WGS) entry which is preliminary data.</text>
</comment>
<keyword evidence="7" id="KW-0479">Metal-binding</keyword>
<protein>
    <recommendedName>
        <fullName evidence="4">RING-type E3 ubiquitin transferase</fullName>
        <ecNumber evidence="4">2.3.2.27</ecNumber>
    </recommendedName>
</protein>
<evidence type="ECO:0000256" key="6">
    <source>
        <dbReference type="ARBA" id="ARBA00022692"/>
    </source>
</evidence>
<evidence type="ECO:0000259" key="15">
    <source>
        <dbReference type="Pfam" id="PF12678"/>
    </source>
</evidence>
<evidence type="ECO:0000256" key="9">
    <source>
        <dbReference type="ARBA" id="ARBA00022786"/>
    </source>
</evidence>
<dbReference type="InterPro" id="IPR024766">
    <property type="entry name" value="Znf_RING_H2"/>
</dbReference>
<evidence type="ECO:0000256" key="11">
    <source>
        <dbReference type="ARBA" id="ARBA00022989"/>
    </source>
</evidence>
<proteinExistence type="inferred from homology"/>
<evidence type="ECO:0000256" key="10">
    <source>
        <dbReference type="ARBA" id="ARBA00022833"/>
    </source>
</evidence>
<comment type="catalytic activity">
    <reaction evidence="1">
        <text>S-ubiquitinyl-[E2 ubiquitin-conjugating enzyme]-L-cysteine + [acceptor protein]-L-lysine = [E2 ubiquitin-conjugating enzyme]-L-cysteine + N(6)-ubiquitinyl-[acceptor protein]-L-lysine.</text>
        <dbReference type="EC" id="2.3.2.27"/>
    </reaction>
</comment>
<keyword evidence="12 14" id="KW-0472">Membrane</keyword>
<dbReference type="GO" id="GO:0046872">
    <property type="term" value="F:metal ion binding"/>
    <property type="evidence" value="ECO:0007669"/>
    <property type="project" value="UniProtKB-KW"/>
</dbReference>
<dbReference type="SUPFAM" id="SSF57850">
    <property type="entry name" value="RING/U-box"/>
    <property type="match status" value="1"/>
</dbReference>
<organism evidence="16 17">
    <name type="scientific">Escallonia rubra</name>
    <dbReference type="NCBI Taxonomy" id="112253"/>
    <lineage>
        <taxon>Eukaryota</taxon>
        <taxon>Viridiplantae</taxon>
        <taxon>Streptophyta</taxon>
        <taxon>Embryophyta</taxon>
        <taxon>Tracheophyta</taxon>
        <taxon>Spermatophyta</taxon>
        <taxon>Magnoliopsida</taxon>
        <taxon>eudicotyledons</taxon>
        <taxon>Gunneridae</taxon>
        <taxon>Pentapetalae</taxon>
        <taxon>asterids</taxon>
        <taxon>campanulids</taxon>
        <taxon>Escalloniales</taxon>
        <taxon>Escalloniaceae</taxon>
        <taxon>Escallonia</taxon>
    </lineage>
</organism>
<keyword evidence="9" id="KW-0833">Ubl conjugation pathway</keyword>
<evidence type="ECO:0000256" key="13">
    <source>
        <dbReference type="ARBA" id="ARBA00024209"/>
    </source>
</evidence>
<dbReference type="Gene3D" id="3.30.40.10">
    <property type="entry name" value="Zinc/RING finger domain, C3HC4 (zinc finger)"/>
    <property type="match status" value="1"/>
</dbReference>
<dbReference type="InterPro" id="IPR044602">
    <property type="entry name" value="ATL10/ATL72-79-like"/>
</dbReference>
<dbReference type="Proteomes" id="UP001187471">
    <property type="component" value="Unassembled WGS sequence"/>
</dbReference>
<keyword evidence="10" id="KW-0862">Zinc</keyword>
<keyword evidence="17" id="KW-1185">Reference proteome</keyword>
<evidence type="ECO:0000256" key="2">
    <source>
        <dbReference type="ARBA" id="ARBA00004167"/>
    </source>
</evidence>
<evidence type="ECO:0000256" key="4">
    <source>
        <dbReference type="ARBA" id="ARBA00012483"/>
    </source>
</evidence>
<comment type="similarity">
    <text evidence="13">Belongs to the RING-type zinc finger family. ATL subfamily.</text>
</comment>
<dbReference type="PANTHER" id="PTHR46905">
    <property type="entry name" value="RING-H2 FINGER PROTEIN ATL78"/>
    <property type="match status" value="1"/>
</dbReference>
<dbReference type="EMBL" id="JAVXUO010002413">
    <property type="protein sequence ID" value="KAK2973474.1"/>
    <property type="molecule type" value="Genomic_DNA"/>
</dbReference>
<evidence type="ECO:0000313" key="17">
    <source>
        <dbReference type="Proteomes" id="UP001187471"/>
    </source>
</evidence>
<dbReference type="PANTHER" id="PTHR46905:SF7">
    <property type="entry name" value="RING-H2 FINGER PROTEIN ATL78"/>
    <property type="match status" value="1"/>
</dbReference>
<comment type="pathway">
    <text evidence="3">Protein modification; protein ubiquitination.</text>
</comment>
<feature type="transmembrane region" description="Helical" evidence="14">
    <location>
        <begin position="17"/>
        <end position="37"/>
    </location>
</feature>
<feature type="domain" description="Zinc finger RING-H2-type" evidence="15">
    <location>
        <begin position="143"/>
        <end position="167"/>
    </location>
</feature>
<name>A0AA88QMH5_9ASTE</name>
<sequence>MGPTTILEFAGVSYWGWGWAWAGTKLEHIFLFFFALLRFSVLQKRWSPNPGVGVYDIDSTTSKVELRSEEEMASFFIPVSADRAEWLSPASPEGTESDPLETQLMTDVNPTAHTRADMRTETMITTFASKPLWSLGKPYAFLIPKCNHGFHVRCIDKWLDLHSSCPIFVGIAYRRLQSGHRVTASTATNPTSSSTGVYSRNCNF</sequence>
<keyword evidence="8" id="KW-0863">Zinc-finger</keyword>
<keyword evidence="6 14" id="KW-0812">Transmembrane</keyword>
<keyword evidence="5" id="KW-0808">Transferase</keyword>
<evidence type="ECO:0000256" key="1">
    <source>
        <dbReference type="ARBA" id="ARBA00000900"/>
    </source>
</evidence>
<dbReference type="GO" id="GO:0061630">
    <property type="term" value="F:ubiquitin protein ligase activity"/>
    <property type="evidence" value="ECO:0007669"/>
    <property type="project" value="UniProtKB-EC"/>
</dbReference>
<gene>
    <name evidence="16" type="ORF">RJ640_009972</name>
</gene>
<dbReference type="GO" id="GO:0016567">
    <property type="term" value="P:protein ubiquitination"/>
    <property type="evidence" value="ECO:0007669"/>
    <property type="project" value="InterPro"/>
</dbReference>
<dbReference type="AlphaFoldDB" id="A0AA88QMH5"/>